<proteinExistence type="predicted"/>
<organism evidence="2 3">
    <name type="scientific">Nonomuraea mangrovi</name>
    <dbReference type="NCBI Taxonomy" id="2316207"/>
    <lineage>
        <taxon>Bacteria</taxon>
        <taxon>Bacillati</taxon>
        <taxon>Actinomycetota</taxon>
        <taxon>Actinomycetes</taxon>
        <taxon>Streptosporangiales</taxon>
        <taxon>Streptosporangiaceae</taxon>
        <taxon>Nonomuraea</taxon>
    </lineage>
</organism>
<sequence>MTVLVTGARGSVARAVLDRLHAAGHAVRAASKNPADLRLPAGVEAVELVLTDPGTFEAALHGVSQVFLYPEPEGVDEFLRTAEAAGVKHIVLLSSSAVLAPDAEHNGLARPSFLVERALAASNLTATVLRPDAFAGNALAWSHVIRRRLPVQLAYPEAAVAPIHSADIADIAVEAFTGDTLTGRTVVLTGAQSLTFREQLAIISRVLGRDVAVEHITRAEAERQLVQHVPAEVATSLLDYWATAAEGPAPVADTTETLLGTPARPFEQWARENIAAF</sequence>
<dbReference type="InterPro" id="IPR051604">
    <property type="entry name" value="Ergot_Alk_Oxidoreductase"/>
</dbReference>
<dbReference type="PANTHER" id="PTHR43162">
    <property type="match status" value="1"/>
</dbReference>
<dbReference type="Pfam" id="PF13460">
    <property type="entry name" value="NAD_binding_10"/>
    <property type="match status" value="1"/>
</dbReference>
<comment type="caution">
    <text evidence="2">The sequence shown here is derived from an EMBL/GenBank/DDBJ whole genome shotgun (WGS) entry which is preliminary data.</text>
</comment>
<dbReference type="RefSeq" id="WP_379573202.1">
    <property type="nucleotide sequence ID" value="NZ_JBHUFV010000024.1"/>
</dbReference>
<accession>A0ABW4SV48</accession>
<protein>
    <submittedName>
        <fullName evidence="2">SDR family oxidoreductase</fullName>
    </submittedName>
</protein>
<dbReference type="Proteomes" id="UP001597368">
    <property type="component" value="Unassembled WGS sequence"/>
</dbReference>
<evidence type="ECO:0000313" key="3">
    <source>
        <dbReference type="Proteomes" id="UP001597368"/>
    </source>
</evidence>
<dbReference type="InterPro" id="IPR016040">
    <property type="entry name" value="NAD(P)-bd_dom"/>
</dbReference>
<dbReference type="PANTHER" id="PTHR43162:SF1">
    <property type="entry name" value="PRESTALK A DIFFERENTIATION PROTEIN A"/>
    <property type="match status" value="1"/>
</dbReference>
<dbReference type="SUPFAM" id="SSF51735">
    <property type="entry name" value="NAD(P)-binding Rossmann-fold domains"/>
    <property type="match status" value="1"/>
</dbReference>
<dbReference type="InterPro" id="IPR036291">
    <property type="entry name" value="NAD(P)-bd_dom_sf"/>
</dbReference>
<reference evidence="3" key="1">
    <citation type="journal article" date="2019" name="Int. J. Syst. Evol. Microbiol.">
        <title>The Global Catalogue of Microorganisms (GCM) 10K type strain sequencing project: providing services to taxonomists for standard genome sequencing and annotation.</title>
        <authorList>
            <consortium name="The Broad Institute Genomics Platform"/>
            <consortium name="The Broad Institute Genome Sequencing Center for Infectious Disease"/>
            <person name="Wu L."/>
            <person name="Ma J."/>
        </authorList>
    </citation>
    <scope>NUCLEOTIDE SEQUENCE [LARGE SCALE GENOMIC DNA]</scope>
    <source>
        <strain evidence="3">ICMP 6774ER</strain>
    </source>
</reference>
<evidence type="ECO:0000259" key="1">
    <source>
        <dbReference type="Pfam" id="PF13460"/>
    </source>
</evidence>
<dbReference type="Gene3D" id="3.40.50.720">
    <property type="entry name" value="NAD(P)-binding Rossmann-like Domain"/>
    <property type="match status" value="1"/>
</dbReference>
<name>A0ABW4SV48_9ACTN</name>
<dbReference type="EMBL" id="JBHUFV010000024">
    <property type="protein sequence ID" value="MFD1933157.1"/>
    <property type="molecule type" value="Genomic_DNA"/>
</dbReference>
<feature type="domain" description="NAD(P)-binding" evidence="1">
    <location>
        <begin position="7"/>
        <end position="176"/>
    </location>
</feature>
<evidence type="ECO:0000313" key="2">
    <source>
        <dbReference type="EMBL" id="MFD1933157.1"/>
    </source>
</evidence>
<keyword evidence="3" id="KW-1185">Reference proteome</keyword>
<gene>
    <name evidence="2" type="ORF">ACFSKW_16910</name>
</gene>